<keyword evidence="1" id="KW-0472">Membrane</keyword>
<dbReference type="Pfam" id="PF08570">
    <property type="entry name" value="DUF1761"/>
    <property type="match status" value="1"/>
</dbReference>
<gene>
    <name evidence="2" type="ORF">DI536_18675</name>
</gene>
<feature type="transmembrane region" description="Helical" evidence="1">
    <location>
        <begin position="36"/>
        <end position="58"/>
    </location>
</feature>
<dbReference type="InterPro" id="IPR013879">
    <property type="entry name" value="DUF1761"/>
</dbReference>
<comment type="caution">
    <text evidence="2">The sequence shown here is derived from an EMBL/GenBank/DDBJ whole genome shotgun (WGS) entry which is preliminary data.</text>
</comment>
<organism evidence="2 3">
    <name type="scientific">Archangium gephyra</name>
    <dbReference type="NCBI Taxonomy" id="48"/>
    <lineage>
        <taxon>Bacteria</taxon>
        <taxon>Pseudomonadati</taxon>
        <taxon>Myxococcota</taxon>
        <taxon>Myxococcia</taxon>
        <taxon>Myxococcales</taxon>
        <taxon>Cystobacterineae</taxon>
        <taxon>Archangiaceae</taxon>
        <taxon>Archangium</taxon>
    </lineage>
</organism>
<proteinExistence type="predicted"/>
<sequence>MASSSTPLERGSSRMAVGFLQFGARLKPYSSRMKSFATLGAGLLYFLLGALWYAPFAFGPAFNEALGYAPGVVPPNTPAMFIGPFVGCLAAAVGLAVLIRWTRFSALREVLLLSALVATLFSASAVGIDAVAPNQRAPMTLWLIVGGYHFVGQLLVGGVLWASQRTRAAPSNR</sequence>
<accession>A0A2W5VL82</accession>
<name>A0A2W5VL82_9BACT</name>
<reference evidence="2 3" key="1">
    <citation type="submission" date="2017-08" db="EMBL/GenBank/DDBJ databases">
        <title>Infants hospitalized years apart are colonized by the same room-sourced microbial strains.</title>
        <authorList>
            <person name="Brooks B."/>
            <person name="Olm M.R."/>
            <person name="Firek B.A."/>
            <person name="Baker R."/>
            <person name="Thomas B.C."/>
            <person name="Morowitz M.J."/>
            <person name="Banfield J.F."/>
        </authorList>
    </citation>
    <scope>NUCLEOTIDE SEQUENCE [LARGE SCALE GENOMIC DNA]</scope>
    <source>
        <strain evidence="2">S2_003_000_R2_14</strain>
    </source>
</reference>
<evidence type="ECO:0000313" key="3">
    <source>
        <dbReference type="Proteomes" id="UP000249061"/>
    </source>
</evidence>
<protein>
    <submittedName>
        <fullName evidence="2">Uncharacterized protein</fullName>
    </submittedName>
</protein>
<keyword evidence="1" id="KW-0812">Transmembrane</keyword>
<evidence type="ECO:0000313" key="2">
    <source>
        <dbReference type="EMBL" id="PZR11161.1"/>
    </source>
</evidence>
<keyword evidence="1" id="KW-1133">Transmembrane helix</keyword>
<dbReference type="Proteomes" id="UP000249061">
    <property type="component" value="Unassembled WGS sequence"/>
</dbReference>
<feature type="transmembrane region" description="Helical" evidence="1">
    <location>
        <begin position="78"/>
        <end position="98"/>
    </location>
</feature>
<dbReference type="EMBL" id="QFQP01000015">
    <property type="protein sequence ID" value="PZR11161.1"/>
    <property type="molecule type" value="Genomic_DNA"/>
</dbReference>
<evidence type="ECO:0000256" key="1">
    <source>
        <dbReference type="SAM" id="Phobius"/>
    </source>
</evidence>
<dbReference type="AlphaFoldDB" id="A0A2W5VL82"/>
<feature type="transmembrane region" description="Helical" evidence="1">
    <location>
        <begin position="110"/>
        <end position="128"/>
    </location>
</feature>
<feature type="transmembrane region" description="Helical" evidence="1">
    <location>
        <begin position="140"/>
        <end position="163"/>
    </location>
</feature>